<comment type="subcellular location">
    <subcellularLocation>
        <location evidence="1">Cell inner membrane</location>
        <topology evidence="1">Single-pass membrane protein</topology>
    </subcellularLocation>
</comment>
<dbReference type="GO" id="GO:0015627">
    <property type="term" value="C:type II protein secretion system complex"/>
    <property type="evidence" value="ECO:0007669"/>
    <property type="project" value="InterPro"/>
</dbReference>
<keyword evidence="6 11" id="KW-0812">Transmembrane</keyword>
<evidence type="ECO:0000256" key="10">
    <source>
        <dbReference type="ARBA" id="ARBA00030775"/>
    </source>
</evidence>
<dbReference type="OrthoDB" id="2313614at2"/>
<evidence type="ECO:0000256" key="1">
    <source>
        <dbReference type="ARBA" id="ARBA00004377"/>
    </source>
</evidence>
<evidence type="ECO:0000256" key="3">
    <source>
        <dbReference type="ARBA" id="ARBA00022475"/>
    </source>
</evidence>
<dbReference type="NCBIfam" id="TIGR02532">
    <property type="entry name" value="IV_pilin_GFxxxE"/>
    <property type="match status" value="1"/>
</dbReference>
<dbReference type="Pfam" id="PF12019">
    <property type="entry name" value="GspH"/>
    <property type="match status" value="1"/>
</dbReference>
<evidence type="ECO:0000256" key="9">
    <source>
        <dbReference type="ARBA" id="ARBA00025772"/>
    </source>
</evidence>
<evidence type="ECO:0000256" key="11">
    <source>
        <dbReference type="SAM" id="Phobius"/>
    </source>
</evidence>
<dbReference type="AlphaFoldDB" id="A0A553JIM3"/>
<dbReference type="Proteomes" id="UP000318126">
    <property type="component" value="Unassembled WGS sequence"/>
</dbReference>
<dbReference type="Pfam" id="PF07963">
    <property type="entry name" value="N_methyl"/>
    <property type="match status" value="1"/>
</dbReference>
<dbReference type="InterPro" id="IPR022346">
    <property type="entry name" value="T2SS_GspH"/>
</dbReference>
<dbReference type="EMBL" id="VKGK01000036">
    <property type="protein sequence ID" value="TRY12294.1"/>
    <property type="molecule type" value="Genomic_DNA"/>
</dbReference>
<accession>A0A553JIM3</accession>
<evidence type="ECO:0000256" key="5">
    <source>
        <dbReference type="ARBA" id="ARBA00022519"/>
    </source>
</evidence>
<keyword evidence="3" id="KW-1003">Cell membrane</keyword>
<comment type="similarity">
    <text evidence="9">Belongs to the GSP H family.</text>
</comment>
<dbReference type="InterPro" id="IPR012902">
    <property type="entry name" value="N_methyl_site"/>
</dbReference>
<sequence length="170" mass="18982">MKKSLGFSLVECMTTLVISTILISVGVPQYQSIDEYFRADTAIRKVQQTFQLARNHAINYSSRVTVCPIKEGKCSKDWKLGLTIFTDLGESNQIDGTDIIIFNTAPFDSRDFITYNRQAVRFQPTGLASGTNGTLRYCPSSQDSQYSQAVIVNQAGRVRFSTKKVITCDN</sequence>
<evidence type="ECO:0000313" key="14">
    <source>
        <dbReference type="Proteomes" id="UP000318126"/>
    </source>
</evidence>
<dbReference type="Gene3D" id="3.55.40.10">
    <property type="entry name" value="minor pseudopilin epsh domain"/>
    <property type="match status" value="1"/>
</dbReference>
<comment type="caution">
    <text evidence="13">The sequence shown here is derived from an EMBL/GenBank/DDBJ whole genome shotgun (WGS) entry which is preliminary data.</text>
</comment>
<keyword evidence="14" id="KW-1185">Reference proteome</keyword>
<dbReference type="SUPFAM" id="SSF54523">
    <property type="entry name" value="Pili subunits"/>
    <property type="match status" value="1"/>
</dbReference>
<feature type="domain" description="General secretion pathway GspH" evidence="12">
    <location>
        <begin position="42"/>
        <end position="156"/>
    </location>
</feature>
<evidence type="ECO:0000256" key="4">
    <source>
        <dbReference type="ARBA" id="ARBA00022481"/>
    </source>
</evidence>
<organism evidence="13 14">
    <name type="scientific">Shewanella hanedai</name>
    <name type="common">Alteromonas hanedai</name>
    <dbReference type="NCBI Taxonomy" id="25"/>
    <lineage>
        <taxon>Bacteria</taxon>
        <taxon>Pseudomonadati</taxon>
        <taxon>Pseudomonadota</taxon>
        <taxon>Gammaproteobacteria</taxon>
        <taxon>Alteromonadales</taxon>
        <taxon>Shewanellaceae</taxon>
        <taxon>Shewanella</taxon>
    </lineage>
</organism>
<evidence type="ECO:0000256" key="7">
    <source>
        <dbReference type="ARBA" id="ARBA00022989"/>
    </source>
</evidence>
<keyword evidence="4" id="KW-0488">Methylation</keyword>
<dbReference type="GO" id="GO:0015628">
    <property type="term" value="P:protein secretion by the type II secretion system"/>
    <property type="evidence" value="ECO:0007669"/>
    <property type="project" value="InterPro"/>
</dbReference>
<dbReference type="InterPro" id="IPR045584">
    <property type="entry name" value="Pilin-like"/>
</dbReference>
<evidence type="ECO:0000313" key="13">
    <source>
        <dbReference type="EMBL" id="TRY12294.1"/>
    </source>
</evidence>
<evidence type="ECO:0000256" key="6">
    <source>
        <dbReference type="ARBA" id="ARBA00022692"/>
    </source>
</evidence>
<keyword evidence="8 11" id="KW-0472">Membrane</keyword>
<keyword evidence="5" id="KW-0997">Cell inner membrane</keyword>
<evidence type="ECO:0000256" key="2">
    <source>
        <dbReference type="ARBA" id="ARBA00021549"/>
    </source>
</evidence>
<dbReference type="RefSeq" id="WP_144042207.1">
    <property type="nucleotide sequence ID" value="NZ_BMPL01000040.1"/>
</dbReference>
<proteinExistence type="inferred from homology"/>
<reference evidence="14" key="1">
    <citation type="submission" date="2019-07" db="EMBL/GenBank/DDBJ databases">
        <title>Shewanella sp. YLB-08 draft genomic sequence.</title>
        <authorList>
            <person name="Yu L."/>
        </authorList>
    </citation>
    <scope>NUCLEOTIDE SEQUENCE [LARGE SCALE GENOMIC DNA]</scope>
    <source>
        <strain evidence="14">JCM 20706</strain>
    </source>
</reference>
<evidence type="ECO:0000256" key="8">
    <source>
        <dbReference type="ARBA" id="ARBA00023136"/>
    </source>
</evidence>
<dbReference type="GO" id="GO:0005886">
    <property type="term" value="C:plasma membrane"/>
    <property type="evidence" value="ECO:0007669"/>
    <property type="project" value="UniProtKB-SubCell"/>
</dbReference>
<name>A0A553JIM3_SHEHA</name>
<feature type="transmembrane region" description="Helical" evidence="11">
    <location>
        <begin position="7"/>
        <end position="27"/>
    </location>
</feature>
<keyword evidence="7 11" id="KW-1133">Transmembrane helix</keyword>
<evidence type="ECO:0000259" key="12">
    <source>
        <dbReference type="Pfam" id="PF12019"/>
    </source>
</evidence>
<protein>
    <recommendedName>
        <fullName evidence="2">Type II secretion system protein H</fullName>
    </recommendedName>
    <alternativeName>
        <fullName evidence="10">General secretion pathway protein H</fullName>
    </alternativeName>
</protein>
<gene>
    <name evidence="13" type="ORF">FN961_21405</name>
</gene>